<dbReference type="NCBIfam" id="NF041259">
    <property type="entry name" value="mono_DmmA_fam"/>
    <property type="match status" value="1"/>
</dbReference>
<dbReference type="Pfam" id="PF22289">
    <property type="entry name" value="DmmA-like_C"/>
    <property type="match status" value="1"/>
</dbReference>
<dbReference type="RefSeq" id="WP_121095827.1">
    <property type="nucleotide sequence ID" value="NZ_UIHC01000026.1"/>
</dbReference>
<dbReference type="OrthoDB" id="6955242at2"/>
<dbReference type="InterPro" id="IPR048037">
    <property type="entry name" value="DmmA-like_C"/>
</dbReference>
<evidence type="ECO:0000256" key="4">
    <source>
        <dbReference type="ARBA" id="ARBA00023002"/>
    </source>
</evidence>
<feature type="domain" description="Dimethylamine monooxygenase subunit DmmA-like N-terminal" evidence="8">
    <location>
        <begin position="9"/>
        <end position="130"/>
    </location>
</feature>
<keyword evidence="1" id="KW-0285">Flavoprotein</keyword>
<keyword evidence="2" id="KW-0001">2Fe-2S</keyword>
<evidence type="ECO:0000256" key="5">
    <source>
        <dbReference type="ARBA" id="ARBA00023004"/>
    </source>
</evidence>
<dbReference type="GO" id="GO:0046872">
    <property type="term" value="F:metal ion binding"/>
    <property type="evidence" value="ECO:0007669"/>
    <property type="project" value="UniProtKB-KW"/>
</dbReference>
<keyword evidence="6" id="KW-0411">Iron-sulfur</keyword>
<dbReference type="AlphaFoldDB" id="A0A3B0MBF4"/>
<proteinExistence type="predicted"/>
<dbReference type="GO" id="GO:0051537">
    <property type="term" value="F:2 iron, 2 sulfur cluster binding"/>
    <property type="evidence" value="ECO:0007669"/>
    <property type="project" value="UniProtKB-KW"/>
</dbReference>
<feature type="domain" description="Dimethylamine monooxygenase subunit DmmA-like C-terminal" evidence="7">
    <location>
        <begin position="141"/>
        <end position="184"/>
    </location>
</feature>
<evidence type="ECO:0000256" key="3">
    <source>
        <dbReference type="ARBA" id="ARBA00022723"/>
    </source>
</evidence>
<dbReference type="GO" id="GO:0016491">
    <property type="term" value="F:oxidoreductase activity"/>
    <property type="evidence" value="ECO:0007669"/>
    <property type="project" value="UniProtKB-KW"/>
</dbReference>
<dbReference type="EMBL" id="UIHC01000026">
    <property type="protein sequence ID" value="SUZ32720.1"/>
    <property type="molecule type" value="Genomic_DNA"/>
</dbReference>
<evidence type="ECO:0000256" key="2">
    <source>
        <dbReference type="ARBA" id="ARBA00022714"/>
    </source>
</evidence>
<keyword evidence="3" id="KW-0479">Metal-binding</keyword>
<dbReference type="InterPro" id="IPR054582">
    <property type="entry name" value="DmmA-like_N"/>
</dbReference>
<keyword evidence="4" id="KW-0560">Oxidoreductase</keyword>
<sequence>MSTFDFPPSIASRPTYGALAPRAGAAQIMLADAEGAEALLAVAQADPELMHRAHVIYIPKHTGERFTDPLRAAAPDILHIAPSYPACTQRLHRVFSAAPMGAQIYLAGTEGLIGQAMALALQIGIPKSAIQTEHRGSVARRVQCVHCKGITEDVMTDPFQCGHCGLNLFVRDHYSRRLAAFQGVCIDAEDPGNVPPSVELYS</sequence>
<dbReference type="Proteomes" id="UP000272908">
    <property type="component" value="Unassembled WGS sequence"/>
</dbReference>
<dbReference type="Pfam" id="PF22290">
    <property type="entry name" value="DmmA-like_N"/>
    <property type="match status" value="1"/>
</dbReference>
<evidence type="ECO:0000259" key="7">
    <source>
        <dbReference type="Pfam" id="PF22289"/>
    </source>
</evidence>
<organism evidence="9 10">
    <name type="scientific">Roseinatronobacter ekhonensis</name>
    <dbReference type="NCBI Taxonomy" id="254356"/>
    <lineage>
        <taxon>Bacteria</taxon>
        <taxon>Pseudomonadati</taxon>
        <taxon>Pseudomonadota</taxon>
        <taxon>Alphaproteobacteria</taxon>
        <taxon>Rhodobacterales</taxon>
        <taxon>Paracoccaceae</taxon>
        <taxon>Roseinatronobacter</taxon>
    </lineage>
</organism>
<evidence type="ECO:0000259" key="8">
    <source>
        <dbReference type="Pfam" id="PF22290"/>
    </source>
</evidence>
<evidence type="ECO:0000313" key="9">
    <source>
        <dbReference type="EMBL" id="SUZ32720.1"/>
    </source>
</evidence>
<gene>
    <name evidence="9" type="ORF">ROE7235_02482</name>
</gene>
<evidence type="ECO:0000256" key="1">
    <source>
        <dbReference type="ARBA" id="ARBA00022630"/>
    </source>
</evidence>
<name>A0A3B0MBF4_9RHOB</name>
<evidence type="ECO:0000313" key="10">
    <source>
        <dbReference type="Proteomes" id="UP000272908"/>
    </source>
</evidence>
<protein>
    <submittedName>
        <fullName evidence="9">Uncharacterized protein</fullName>
    </submittedName>
</protein>
<reference evidence="10" key="1">
    <citation type="submission" date="2018-08" db="EMBL/GenBank/DDBJ databases">
        <authorList>
            <person name="Rodrigo-Torres L."/>
            <person name="Arahal R. D."/>
            <person name="Lucena T."/>
        </authorList>
    </citation>
    <scope>NUCLEOTIDE SEQUENCE [LARGE SCALE GENOMIC DNA]</scope>
    <source>
        <strain evidence="10">CECT 7235</strain>
    </source>
</reference>
<keyword evidence="5" id="KW-0408">Iron</keyword>
<keyword evidence="10" id="KW-1185">Reference proteome</keyword>
<accession>A0A3B0MBF4</accession>
<evidence type="ECO:0000256" key="6">
    <source>
        <dbReference type="ARBA" id="ARBA00023014"/>
    </source>
</evidence>